<dbReference type="AlphaFoldDB" id="A0A2G9H9G4"/>
<gene>
    <name evidence="2" type="ORF">CDL12_13434</name>
</gene>
<feature type="domain" description="F-box" evidence="1">
    <location>
        <begin position="19"/>
        <end position="66"/>
    </location>
</feature>
<reference evidence="3" key="1">
    <citation type="journal article" date="2018" name="Gigascience">
        <title>Genome assembly of the Pink Ipe (Handroanthus impetiginosus, Bignoniaceae), a highly valued, ecologically keystone Neotropical timber forest tree.</title>
        <authorList>
            <person name="Silva-Junior O.B."/>
            <person name="Grattapaglia D."/>
            <person name="Novaes E."/>
            <person name="Collevatti R.G."/>
        </authorList>
    </citation>
    <scope>NUCLEOTIDE SEQUENCE [LARGE SCALE GENOMIC DNA]</scope>
    <source>
        <strain evidence="3">cv. UFG-1</strain>
    </source>
</reference>
<comment type="caution">
    <text evidence="2">The sequence shown here is derived from an EMBL/GenBank/DDBJ whole genome shotgun (WGS) entry which is preliminary data.</text>
</comment>
<dbReference type="InterPro" id="IPR050796">
    <property type="entry name" value="SCF_F-box_component"/>
</dbReference>
<name>A0A2G9H9G4_9LAMI</name>
<dbReference type="SUPFAM" id="SSF81383">
    <property type="entry name" value="F-box domain"/>
    <property type="match status" value="1"/>
</dbReference>
<evidence type="ECO:0000313" key="2">
    <source>
        <dbReference type="EMBL" id="PIN13940.1"/>
    </source>
</evidence>
<dbReference type="OrthoDB" id="1726239at2759"/>
<dbReference type="Pfam" id="PF12937">
    <property type="entry name" value="F-box-like"/>
    <property type="match status" value="1"/>
</dbReference>
<dbReference type="Gene3D" id="1.20.1280.50">
    <property type="match status" value="1"/>
</dbReference>
<dbReference type="Pfam" id="PF08268">
    <property type="entry name" value="FBA_3"/>
    <property type="match status" value="1"/>
</dbReference>
<evidence type="ECO:0000313" key="3">
    <source>
        <dbReference type="Proteomes" id="UP000231279"/>
    </source>
</evidence>
<dbReference type="SUPFAM" id="SSF50965">
    <property type="entry name" value="Galactose oxidase, central domain"/>
    <property type="match status" value="1"/>
</dbReference>
<dbReference type="NCBIfam" id="TIGR01640">
    <property type="entry name" value="F_box_assoc_1"/>
    <property type="match status" value="1"/>
</dbReference>
<dbReference type="PROSITE" id="PS50181">
    <property type="entry name" value="FBOX"/>
    <property type="match status" value="1"/>
</dbReference>
<organism evidence="2 3">
    <name type="scientific">Handroanthus impetiginosus</name>
    <dbReference type="NCBI Taxonomy" id="429701"/>
    <lineage>
        <taxon>Eukaryota</taxon>
        <taxon>Viridiplantae</taxon>
        <taxon>Streptophyta</taxon>
        <taxon>Embryophyta</taxon>
        <taxon>Tracheophyta</taxon>
        <taxon>Spermatophyta</taxon>
        <taxon>Magnoliopsida</taxon>
        <taxon>eudicotyledons</taxon>
        <taxon>Gunneridae</taxon>
        <taxon>Pentapetalae</taxon>
        <taxon>asterids</taxon>
        <taxon>lamiids</taxon>
        <taxon>Lamiales</taxon>
        <taxon>Bignoniaceae</taxon>
        <taxon>Crescentiina</taxon>
        <taxon>Tabebuia alliance</taxon>
        <taxon>Handroanthus</taxon>
    </lineage>
</organism>
<proteinExistence type="predicted"/>
<dbReference type="STRING" id="429701.A0A2G9H9G4"/>
<accession>A0A2G9H9G4</accession>
<dbReference type="PANTHER" id="PTHR31672:SF13">
    <property type="entry name" value="F-BOX PROTEIN CPR30-LIKE"/>
    <property type="match status" value="1"/>
</dbReference>
<dbReference type="InterPro" id="IPR036047">
    <property type="entry name" value="F-box-like_dom_sf"/>
</dbReference>
<sequence length="403" mass="46091">MDSKNQKQIQKANVKDDPINPFDPLPHEIAIDILSRLPITSLIQFSFVCRSLNSLSHDPHLVHLHLSRSHMNESSCLIFHSDYPIQNQLHFLQLSDKKVRKINTPFAISMPEFSIIGSSNGLLCLINTLFSDSLYLYNPFTRDYFEVPKNFEFQDQIVVYGFGFHPVTSDYKVVKIGCYMRRFQIQSNRQTSEVQTYSLRSNTWKNRGIIPYKLEKSSSPGVLVSGRLHWVSRWGKYNGHHERIIVSYDLADDSFHEIRIPGSISGSFGRWVSCHLASLDGCLCAIVPVPPGHGAFNIWSMKEYGVKESWAKVYNIGVYHPVSMISDELERSCHIWRNMFGKKLVKVLCAMKGGELLLEYRGGGLVSYDPYDKTFKELRFDGMPRLYQTIVHVGSLNSAAFPL</sequence>
<dbReference type="Proteomes" id="UP000231279">
    <property type="component" value="Unassembled WGS sequence"/>
</dbReference>
<dbReference type="PANTHER" id="PTHR31672">
    <property type="entry name" value="BNACNNG10540D PROTEIN"/>
    <property type="match status" value="1"/>
</dbReference>
<dbReference type="EMBL" id="NKXS01002382">
    <property type="protein sequence ID" value="PIN13940.1"/>
    <property type="molecule type" value="Genomic_DNA"/>
</dbReference>
<protein>
    <recommendedName>
        <fullName evidence="1">F-box domain-containing protein</fullName>
    </recommendedName>
</protein>
<keyword evidence="3" id="KW-1185">Reference proteome</keyword>
<dbReference type="InterPro" id="IPR017451">
    <property type="entry name" value="F-box-assoc_interact_dom"/>
</dbReference>
<dbReference type="SMART" id="SM00256">
    <property type="entry name" value="FBOX"/>
    <property type="match status" value="1"/>
</dbReference>
<dbReference type="InterPro" id="IPR001810">
    <property type="entry name" value="F-box_dom"/>
</dbReference>
<dbReference type="InterPro" id="IPR013187">
    <property type="entry name" value="F-box-assoc_dom_typ3"/>
</dbReference>
<evidence type="ECO:0000259" key="1">
    <source>
        <dbReference type="PROSITE" id="PS50181"/>
    </source>
</evidence>
<dbReference type="InterPro" id="IPR011043">
    <property type="entry name" value="Gal_Oxase/kelch_b-propeller"/>
</dbReference>